<dbReference type="Ensembl" id="ENSHHUT00000066475.1">
    <property type="protein sequence ID" value="ENSHHUP00000064301.1"/>
    <property type="gene ID" value="ENSHHUG00000037953.1"/>
</dbReference>
<dbReference type="SUPFAM" id="SSF53098">
    <property type="entry name" value="Ribonuclease H-like"/>
    <property type="match status" value="1"/>
</dbReference>
<keyword evidence="2" id="KW-0479">Metal-binding</keyword>
<dbReference type="PANTHER" id="PTHR46888">
    <property type="entry name" value="ZINC KNUCKLE DOMAINCONTAINING PROTEIN-RELATED"/>
    <property type="match status" value="1"/>
</dbReference>
<dbReference type="Pfam" id="PF17921">
    <property type="entry name" value="Integrase_H2C2"/>
    <property type="match status" value="1"/>
</dbReference>
<evidence type="ECO:0000313" key="4">
    <source>
        <dbReference type="Ensembl" id="ENSHHUP00000064301.1"/>
    </source>
</evidence>
<keyword evidence="2" id="KW-0863">Zinc-finger</keyword>
<name>A0A4W5PI75_9TELE</name>
<keyword evidence="2" id="KW-0862">Zinc</keyword>
<dbReference type="InterPro" id="IPR012337">
    <property type="entry name" value="RNaseH-like_sf"/>
</dbReference>
<dbReference type="GO" id="GO:0008270">
    <property type="term" value="F:zinc ion binding"/>
    <property type="evidence" value="ECO:0007669"/>
    <property type="project" value="UniProtKB-KW"/>
</dbReference>
<dbReference type="InterPro" id="IPR036397">
    <property type="entry name" value="RNaseH_sf"/>
</dbReference>
<protein>
    <recommendedName>
        <fullName evidence="1">Gypsy retrotransposon integrase-like protein 1</fullName>
    </recommendedName>
</protein>
<dbReference type="InterPro" id="IPR038269">
    <property type="entry name" value="SCAN_sf"/>
</dbReference>
<evidence type="ECO:0000256" key="2">
    <source>
        <dbReference type="PROSITE-ProRule" id="PRU00047"/>
    </source>
</evidence>
<sequence>MCKIEAEREQRQLEFKVRLMELEAETARLASVPAVPVSETSSPAVSSSTFDISRQIALVPLFRESEVDSYFCVFERIAVALKWPAEVWCLLLQCKLTGKAQEVLSALPLEDSLNYEVVKATVLRAYELVPEAYRQRFRSHRKSAGKTYVEFARDKGNLFDKWHAASKVTDFNSLRELILFEEFKNCLPERIVVYLNEQKVSSLSEASVLADEFVLMHKSVFTAHTESRATELPTFSPTRQVIHQSRQKNERPCFYCHKVGHMINDCFLLKRKQGMPLRAKPPTGVGLIRTVVRSETKPVPQGKCSLKVPVHDRSYEPFIFEGFVSLTNDEASQRPVKILRDTGAAQSFILSDVLPLSDDTYCGSSVLVQGIEMGFVPVPLHFVKVHSELISGIFRVGVRPMLPVKGVTFIMGNDIAGGKVVPVLEVMDKSDHSLSNELAQNYPHVFPACAVTRAQAQQMGDVIDLSNTVLFKEFDQEDGLCATSGKLLPSDKQPREELKDSELIAEAIQLPVTREQLIANQKVDKRLAKCFSSVVSLEEVKKKNVAYFIDGNLLMRKWTSHVDAGGDWNAVYQIVIPTAFRQNVLSLAHDHQWSGHLGITKTYDRVLRHFFWPGLKQDVARFCRTCHTCQITGKPNQVIPPAPLCPIPVIGEPFEHVVVDCVGPLPKTKSGNQFLLTVMCMATRYPEAIPLRRITAP</sequence>
<dbReference type="InterPro" id="IPR036875">
    <property type="entry name" value="Znf_CCHC_sf"/>
</dbReference>
<dbReference type="SUPFAM" id="SSF47353">
    <property type="entry name" value="Retrovirus capsid dimerization domain-like"/>
    <property type="match status" value="1"/>
</dbReference>
<dbReference type="InterPro" id="IPR041588">
    <property type="entry name" value="Integrase_H2C2"/>
</dbReference>
<accession>A0A4W5PI75</accession>
<dbReference type="PROSITE" id="PS50158">
    <property type="entry name" value="ZF_CCHC"/>
    <property type="match status" value="1"/>
</dbReference>
<dbReference type="Gene3D" id="1.10.340.70">
    <property type="match status" value="1"/>
</dbReference>
<keyword evidence="5" id="KW-1185">Reference proteome</keyword>
<dbReference type="SUPFAM" id="SSF57756">
    <property type="entry name" value="Retrovirus zinc finger-like domains"/>
    <property type="match status" value="1"/>
</dbReference>
<dbReference type="Proteomes" id="UP000314982">
    <property type="component" value="Unassembled WGS sequence"/>
</dbReference>
<evidence type="ECO:0000256" key="1">
    <source>
        <dbReference type="ARBA" id="ARBA00039658"/>
    </source>
</evidence>
<evidence type="ECO:0000259" key="3">
    <source>
        <dbReference type="PROSITE" id="PS50158"/>
    </source>
</evidence>
<dbReference type="InterPro" id="IPR003309">
    <property type="entry name" value="SCAN_dom"/>
</dbReference>
<dbReference type="STRING" id="62062.ENSHHUP00000064301"/>
<reference evidence="4" key="2">
    <citation type="submission" date="2025-08" db="UniProtKB">
        <authorList>
            <consortium name="Ensembl"/>
        </authorList>
    </citation>
    <scope>IDENTIFICATION</scope>
</reference>
<dbReference type="FunFam" id="1.10.340.70:FF:000001">
    <property type="entry name" value="Retrovirus-related Pol polyprotein from transposon gypsy-like Protein"/>
    <property type="match status" value="1"/>
</dbReference>
<dbReference type="GO" id="GO:0003676">
    <property type="term" value="F:nucleic acid binding"/>
    <property type="evidence" value="ECO:0007669"/>
    <property type="project" value="InterPro"/>
</dbReference>
<organism evidence="4 5">
    <name type="scientific">Hucho hucho</name>
    <name type="common">huchen</name>
    <dbReference type="NCBI Taxonomy" id="62062"/>
    <lineage>
        <taxon>Eukaryota</taxon>
        <taxon>Metazoa</taxon>
        <taxon>Chordata</taxon>
        <taxon>Craniata</taxon>
        <taxon>Vertebrata</taxon>
        <taxon>Euteleostomi</taxon>
        <taxon>Actinopterygii</taxon>
        <taxon>Neopterygii</taxon>
        <taxon>Teleostei</taxon>
        <taxon>Protacanthopterygii</taxon>
        <taxon>Salmoniformes</taxon>
        <taxon>Salmonidae</taxon>
        <taxon>Salmoninae</taxon>
        <taxon>Hucho</taxon>
    </lineage>
</organism>
<dbReference type="Gene3D" id="1.10.4020.10">
    <property type="entry name" value="DNA breaking-rejoining enzymes"/>
    <property type="match status" value="1"/>
</dbReference>
<dbReference type="GeneTree" id="ENSGT00940000165751"/>
<dbReference type="Pfam" id="PF02023">
    <property type="entry name" value="SCAN"/>
    <property type="match status" value="1"/>
</dbReference>
<reference evidence="4" key="3">
    <citation type="submission" date="2025-09" db="UniProtKB">
        <authorList>
            <consortium name="Ensembl"/>
        </authorList>
    </citation>
    <scope>IDENTIFICATION</scope>
</reference>
<dbReference type="InterPro" id="IPR001878">
    <property type="entry name" value="Znf_CCHC"/>
</dbReference>
<dbReference type="PANTHER" id="PTHR46888:SF13">
    <property type="entry name" value="RIBONUCLEASE H"/>
    <property type="match status" value="1"/>
</dbReference>
<reference evidence="5" key="1">
    <citation type="submission" date="2018-06" db="EMBL/GenBank/DDBJ databases">
        <title>Genome assembly of Danube salmon.</title>
        <authorList>
            <person name="Macqueen D.J."/>
            <person name="Gundappa M.K."/>
        </authorList>
    </citation>
    <scope>NUCLEOTIDE SEQUENCE [LARGE SCALE GENOMIC DNA]</scope>
</reference>
<proteinExistence type="predicted"/>
<dbReference type="Gene3D" id="3.30.420.10">
    <property type="entry name" value="Ribonuclease H-like superfamily/Ribonuclease H"/>
    <property type="match status" value="1"/>
</dbReference>
<dbReference type="AlphaFoldDB" id="A0A4W5PI75"/>
<dbReference type="Gene3D" id="4.10.60.10">
    <property type="entry name" value="Zinc finger, CCHC-type"/>
    <property type="match status" value="1"/>
</dbReference>
<feature type="domain" description="CCHC-type" evidence="3">
    <location>
        <begin position="253"/>
        <end position="266"/>
    </location>
</feature>
<evidence type="ECO:0000313" key="5">
    <source>
        <dbReference type="Proteomes" id="UP000314982"/>
    </source>
</evidence>